<comment type="caution">
    <text evidence="1">The sequence shown here is derived from an EMBL/GenBank/DDBJ whole genome shotgun (WGS) entry which is preliminary data.</text>
</comment>
<gene>
    <name evidence="1" type="ORF">KAM351_39900</name>
</gene>
<organism evidence="1 2">
    <name type="scientific">Aeromonas caviae</name>
    <name type="common">Aeromonas punctata</name>
    <dbReference type="NCBI Taxonomy" id="648"/>
    <lineage>
        <taxon>Bacteria</taxon>
        <taxon>Pseudomonadati</taxon>
        <taxon>Pseudomonadota</taxon>
        <taxon>Gammaproteobacteria</taxon>
        <taxon>Aeromonadales</taxon>
        <taxon>Aeromonadaceae</taxon>
        <taxon>Aeromonas</taxon>
    </lineage>
</organism>
<protein>
    <submittedName>
        <fullName evidence="1">Uncharacterized protein</fullName>
    </submittedName>
</protein>
<name>A0AA37FVR1_AERCA</name>
<evidence type="ECO:0000313" key="1">
    <source>
        <dbReference type="EMBL" id="GJA65379.1"/>
    </source>
</evidence>
<dbReference type="EMBL" id="BPNN01000089">
    <property type="protein sequence ID" value="GJA65379.1"/>
    <property type="molecule type" value="Genomic_DNA"/>
</dbReference>
<accession>A0AA37FVR1</accession>
<reference evidence="1" key="1">
    <citation type="submission" date="2021-07" db="EMBL/GenBank/DDBJ databases">
        <title>Draft genome sequence of carbapenem-resistant Aeromonas spp. in Japan.</title>
        <authorList>
            <person name="Maehana S."/>
            <person name="Suzuki M."/>
            <person name="Kitasato H."/>
        </authorList>
    </citation>
    <scope>NUCLEOTIDE SEQUENCE</scope>
    <source>
        <strain evidence="1">KAM351</strain>
    </source>
</reference>
<evidence type="ECO:0000313" key="2">
    <source>
        <dbReference type="Proteomes" id="UP000886934"/>
    </source>
</evidence>
<dbReference type="Proteomes" id="UP000886934">
    <property type="component" value="Unassembled WGS sequence"/>
</dbReference>
<dbReference type="AlphaFoldDB" id="A0AA37FVR1"/>
<proteinExistence type="predicted"/>
<sequence>MLIIQRDQYFGVLHVTSYGLLCHSQAQQSRGPVARWHLKFLGIRARPGALASLAFTLHPALGSA</sequence>